<dbReference type="EMBL" id="JACMRX010000004">
    <property type="protein sequence ID" value="KAF7991298.1"/>
    <property type="molecule type" value="Genomic_DNA"/>
</dbReference>
<dbReference type="AlphaFoldDB" id="A0A834XRN1"/>
<evidence type="ECO:0000256" key="4">
    <source>
        <dbReference type="ARBA" id="ARBA00023002"/>
    </source>
</evidence>
<dbReference type="Pfam" id="PF01408">
    <property type="entry name" value="GFO_IDH_MocA"/>
    <property type="match status" value="1"/>
</dbReference>
<dbReference type="GO" id="GO:0000166">
    <property type="term" value="F:nucleotide binding"/>
    <property type="evidence" value="ECO:0007669"/>
    <property type="project" value="InterPro"/>
</dbReference>
<dbReference type="InterPro" id="IPR050984">
    <property type="entry name" value="Gfo/Idh/MocA_domain"/>
</dbReference>
<evidence type="ECO:0000256" key="12">
    <source>
        <dbReference type="ARBA" id="ARBA00049233"/>
    </source>
</evidence>
<keyword evidence="16" id="KW-1185">Reference proteome</keyword>
<evidence type="ECO:0000256" key="8">
    <source>
        <dbReference type="ARBA" id="ARBA00042926"/>
    </source>
</evidence>
<dbReference type="PANTHER" id="PTHR22604:SF105">
    <property type="entry name" value="TRANS-1,2-DIHYDROBENZENE-1,2-DIOL DEHYDROGENASE"/>
    <property type="match status" value="1"/>
</dbReference>
<evidence type="ECO:0000259" key="14">
    <source>
        <dbReference type="Pfam" id="PF22725"/>
    </source>
</evidence>
<proteinExistence type="inferred from homology"/>
<evidence type="ECO:0000256" key="7">
    <source>
        <dbReference type="ARBA" id="ARBA00040603"/>
    </source>
</evidence>
<name>A0A834XRN1_APHGI</name>
<reference evidence="15 16" key="1">
    <citation type="submission" date="2020-08" db="EMBL/GenBank/DDBJ databases">
        <title>Aphidius gifuensis genome sequencing and assembly.</title>
        <authorList>
            <person name="Du Z."/>
        </authorList>
    </citation>
    <scope>NUCLEOTIDE SEQUENCE [LARGE SCALE GENOMIC DNA]</scope>
    <source>
        <strain evidence="15">YNYX2018</strain>
        <tissue evidence="15">Adults</tissue>
    </source>
</reference>
<evidence type="ECO:0000256" key="1">
    <source>
        <dbReference type="ARBA" id="ARBA00010928"/>
    </source>
</evidence>
<evidence type="ECO:0000313" key="15">
    <source>
        <dbReference type="EMBL" id="KAF7991298.1"/>
    </source>
</evidence>
<gene>
    <name evidence="15" type="ORF">HCN44_002860</name>
</gene>
<dbReference type="SUPFAM" id="SSF51735">
    <property type="entry name" value="NAD(P)-binding Rossmann-fold domains"/>
    <property type="match status" value="1"/>
</dbReference>
<dbReference type="EC" id="1.1.1.179" evidence="6"/>
<dbReference type="Gene3D" id="3.30.360.10">
    <property type="entry name" value="Dihydrodipicolinate Reductase, domain 2"/>
    <property type="match status" value="1"/>
</dbReference>
<accession>A0A834XRN1</accession>
<comment type="similarity">
    <text evidence="1">Belongs to the Gfo/Idh/MocA family.</text>
</comment>
<dbReference type="Pfam" id="PF22725">
    <property type="entry name" value="GFO_IDH_MocA_C3"/>
    <property type="match status" value="1"/>
</dbReference>
<sequence length="332" mass="36698">MATRWGIASAGKISHDFTNALATLPPSEHEVVAVAARSLSRAQEFSKIHKIKKSYGSYEELAKDSDIDIVYVGMLNPQHLEVSKLMLNNGKNVLCEKPLTMNAKETRELLAIAKEKNLFLMEAIWSRHFPLYDVIKKEIKSGSIGDVVQVIASFGFRMPNVERLNVKAQGGGTILDLGVYTIQFASLIFDGEKPLSIKADGFLNDDGVDISMSAILKYSNNRTAVLSTHSLANLPNEGVIIGTNGTIKIPNFWCPTTAELPSGKIEFPLPKAPLDFNFINSAGLRYEAMEARQCIKSGFKESDKITHKESLLIAEIEDEIRRQIGVVYPQDN</sequence>
<dbReference type="EC" id="1.3.1.20" evidence="5"/>
<comment type="catalytic activity">
    <reaction evidence="11">
        <text>(1R,2R)-1,2-dihydrobenzene-1,2-diol + NADP(+) = catechol + NADPH + H(+)</text>
        <dbReference type="Rhea" id="RHEA:16729"/>
        <dbReference type="ChEBI" id="CHEBI:10702"/>
        <dbReference type="ChEBI" id="CHEBI:15378"/>
        <dbReference type="ChEBI" id="CHEBI:18135"/>
        <dbReference type="ChEBI" id="CHEBI:57783"/>
        <dbReference type="ChEBI" id="CHEBI:58349"/>
        <dbReference type="EC" id="1.3.1.20"/>
    </reaction>
</comment>
<evidence type="ECO:0000256" key="6">
    <source>
        <dbReference type="ARBA" id="ARBA00038984"/>
    </source>
</evidence>
<protein>
    <recommendedName>
        <fullName evidence="7">Trans-1,2-dihydrobenzene-1,2-diol dehydrogenase</fullName>
        <ecNumber evidence="6">1.1.1.179</ecNumber>
        <ecNumber evidence="5">1.3.1.20</ecNumber>
    </recommendedName>
    <alternativeName>
        <fullName evidence="10">D-xylose 1-dehydrogenase</fullName>
    </alternativeName>
    <alternativeName>
        <fullName evidence="9">D-xylose-NADP dehydrogenase</fullName>
    </alternativeName>
    <alternativeName>
        <fullName evidence="8">Dimeric dihydrodiol dehydrogenase</fullName>
    </alternativeName>
</protein>
<dbReference type="InterPro" id="IPR036291">
    <property type="entry name" value="NAD(P)-bd_dom_sf"/>
</dbReference>
<dbReference type="Gene3D" id="3.40.50.720">
    <property type="entry name" value="NAD(P)-binding Rossmann-like Domain"/>
    <property type="match status" value="1"/>
</dbReference>
<evidence type="ECO:0000256" key="5">
    <source>
        <dbReference type="ARBA" id="ARBA00038853"/>
    </source>
</evidence>
<evidence type="ECO:0000256" key="2">
    <source>
        <dbReference type="ARBA" id="ARBA00011738"/>
    </source>
</evidence>
<evidence type="ECO:0000259" key="13">
    <source>
        <dbReference type="Pfam" id="PF01408"/>
    </source>
</evidence>
<dbReference type="InterPro" id="IPR055170">
    <property type="entry name" value="GFO_IDH_MocA-like_dom"/>
</dbReference>
<feature type="domain" description="Gfo/Idh/MocA-like oxidoreductase N-terminal" evidence="13">
    <location>
        <begin position="4"/>
        <end position="121"/>
    </location>
</feature>
<dbReference type="GO" id="GO:0047837">
    <property type="term" value="F:D-xylose 1-dehydrogenase (NADP+) activity"/>
    <property type="evidence" value="ECO:0007669"/>
    <property type="project" value="UniProtKB-EC"/>
</dbReference>
<keyword evidence="3" id="KW-0521">NADP</keyword>
<evidence type="ECO:0000256" key="3">
    <source>
        <dbReference type="ARBA" id="ARBA00022857"/>
    </source>
</evidence>
<dbReference type="SUPFAM" id="SSF55347">
    <property type="entry name" value="Glyceraldehyde-3-phosphate dehydrogenase-like, C-terminal domain"/>
    <property type="match status" value="1"/>
</dbReference>
<dbReference type="FunFam" id="3.40.50.720:FF:000269">
    <property type="entry name" value="Trans-1,2-dihydrobenzene-1,2-diol dehydrogenase"/>
    <property type="match status" value="1"/>
</dbReference>
<comment type="subunit">
    <text evidence="2">Homodimer.</text>
</comment>
<comment type="catalytic activity">
    <reaction evidence="12">
        <text>D-xylose + NADP(+) = D-xylono-1,5-lactone + NADPH + H(+)</text>
        <dbReference type="Rhea" id="RHEA:22000"/>
        <dbReference type="ChEBI" id="CHEBI:15378"/>
        <dbReference type="ChEBI" id="CHEBI:15867"/>
        <dbReference type="ChEBI" id="CHEBI:53455"/>
        <dbReference type="ChEBI" id="CHEBI:57783"/>
        <dbReference type="ChEBI" id="CHEBI:58349"/>
        <dbReference type="EC" id="1.1.1.179"/>
    </reaction>
</comment>
<evidence type="ECO:0000256" key="9">
    <source>
        <dbReference type="ARBA" id="ARBA00042988"/>
    </source>
</evidence>
<dbReference type="OrthoDB" id="2129491at2759"/>
<feature type="domain" description="GFO/IDH/MocA-like oxidoreductase" evidence="14">
    <location>
        <begin position="135"/>
        <end position="247"/>
    </location>
</feature>
<dbReference type="PANTHER" id="PTHR22604">
    <property type="entry name" value="OXIDOREDUCTASES"/>
    <property type="match status" value="1"/>
</dbReference>
<keyword evidence="4" id="KW-0560">Oxidoreductase</keyword>
<evidence type="ECO:0000256" key="11">
    <source>
        <dbReference type="ARBA" id="ARBA00047423"/>
    </source>
</evidence>
<dbReference type="GO" id="GO:0047115">
    <property type="term" value="F:trans-1,2-dihydrobenzene-1,2-diol dehydrogenase activity"/>
    <property type="evidence" value="ECO:0007669"/>
    <property type="project" value="UniProtKB-EC"/>
</dbReference>
<dbReference type="InterPro" id="IPR000683">
    <property type="entry name" value="Gfo/Idh/MocA-like_OxRdtase_N"/>
</dbReference>
<evidence type="ECO:0000313" key="16">
    <source>
        <dbReference type="Proteomes" id="UP000639338"/>
    </source>
</evidence>
<evidence type="ECO:0000256" key="10">
    <source>
        <dbReference type="ARBA" id="ARBA00043025"/>
    </source>
</evidence>
<dbReference type="Proteomes" id="UP000639338">
    <property type="component" value="Unassembled WGS sequence"/>
</dbReference>
<comment type="caution">
    <text evidence="15">The sequence shown here is derived from an EMBL/GenBank/DDBJ whole genome shotgun (WGS) entry which is preliminary data.</text>
</comment>
<organism evidence="15 16">
    <name type="scientific">Aphidius gifuensis</name>
    <name type="common">Parasitoid wasp</name>
    <dbReference type="NCBI Taxonomy" id="684658"/>
    <lineage>
        <taxon>Eukaryota</taxon>
        <taxon>Metazoa</taxon>
        <taxon>Ecdysozoa</taxon>
        <taxon>Arthropoda</taxon>
        <taxon>Hexapoda</taxon>
        <taxon>Insecta</taxon>
        <taxon>Pterygota</taxon>
        <taxon>Neoptera</taxon>
        <taxon>Endopterygota</taxon>
        <taxon>Hymenoptera</taxon>
        <taxon>Apocrita</taxon>
        <taxon>Ichneumonoidea</taxon>
        <taxon>Braconidae</taxon>
        <taxon>Aphidiinae</taxon>
        <taxon>Aphidius</taxon>
    </lineage>
</organism>